<dbReference type="EC" id="3.1.4.58" evidence="2"/>
<organism evidence="3 4">
    <name type="scientific">Sporolactobacillus mangiferae</name>
    <dbReference type="NCBI Taxonomy" id="2940498"/>
    <lineage>
        <taxon>Bacteria</taxon>
        <taxon>Bacillati</taxon>
        <taxon>Bacillota</taxon>
        <taxon>Bacilli</taxon>
        <taxon>Bacillales</taxon>
        <taxon>Sporolactobacillaceae</taxon>
        <taxon>Sporolactobacillus</taxon>
    </lineage>
</organism>
<evidence type="ECO:0000313" key="4">
    <source>
        <dbReference type="Proteomes" id="UP001203004"/>
    </source>
</evidence>
<dbReference type="Pfam" id="PF13563">
    <property type="entry name" value="2_5_RNA_ligase2"/>
    <property type="match status" value="1"/>
</dbReference>
<feature type="short sequence motif" description="HXTX 1" evidence="2">
    <location>
        <begin position="42"/>
        <end position="45"/>
    </location>
</feature>
<dbReference type="InterPro" id="IPR009097">
    <property type="entry name" value="Cyclic_Pdiesterase"/>
</dbReference>
<name>A0ABT0M7P5_9BACL</name>
<dbReference type="SUPFAM" id="SSF55144">
    <property type="entry name" value="LigT-like"/>
    <property type="match status" value="1"/>
</dbReference>
<dbReference type="InterPro" id="IPR004175">
    <property type="entry name" value="RNA_CPDase"/>
</dbReference>
<dbReference type="NCBIfam" id="TIGR02258">
    <property type="entry name" value="2_5_ligase"/>
    <property type="match status" value="1"/>
</dbReference>
<proteinExistence type="inferred from homology"/>
<keyword evidence="4" id="KW-1185">Reference proteome</keyword>
<comment type="function">
    <text evidence="2">Hydrolyzes RNA 2',3'-cyclic phosphodiester to an RNA 2'-phosphomonoester.</text>
</comment>
<dbReference type="RefSeq" id="WP_249096287.1">
    <property type="nucleotide sequence ID" value="NZ_JAMAST010000001.1"/>
</dbReference>
<dbReference type="Proteomes" id="UP001203004">
    <property type="component" value="Unassembled WGS sequence"/>
</dbReference>
<protein>
    <recommendedName>
        <fullName evidence="2">RNA 2',3'-cyclic phosphodiesterase</fullName>
        <shortName evidence="2">RNA 2',3'-CPDase</shortName>
        <ecNumber evidence="2">3.1.4.58</ecNumber>
    </recommendedName>
</protein>
<gene>
    <name evidence="3" type="primary">thpR</name>
    <name evidence="3" type="ORF">M3N64_01625</name>
</gene>
<evidence type="ECO:0000256" key="1">
    <source>
        <dbReference type="ARBA" id="ARBA00022801"/>
    </source>
</evidence>
<dbReference type="EMBL" id="JAMAST010000001">
    <property type="protein sequence ID" value="MCL1630653.1"/>
    <property type="molecule type" value="Genomic_DNA"/>
</dbReference>
<comment type="caution">
    <text evidence="3">The sequence shown here is derived from an EMBL/GenBank/DDBJ whole genome shotgun (WGS) entry which is preliminary data.</text>
</comment>
<dbReference type="PANTHER" id="PTHR35561:SF1">
    <property type="entry name" value="RNA 2',3'-CYCLIC PHOSPHODIESTERASE"/>
    <property type="match status" value="1"/>
</dbReference>
<sequence>MISHYFLAIPLAERLQRVTRQTAETFLKTVRYKRITQPCDYHLTLYFFGALNNEEKQKVCRISKKIADNKNPFQLTLTGIDGFGERRHPHVLFASVAESKELIGLQEQITEVLTVNGFQPDKRAYHPHITLARHWMDGMMNVDLPQYSSTIAGHTWEVDHITLFQIYPDQARKYRPACIFPFNKK</sequence>
<comment type="catalytic activity">
    <reaction evidence="2">
        <text>a 3'-end 2',3'-cyclophospho-ribonucleotide-RNA + H2O = a 3'-end 2'-phospho-ribonucleotide-RNA + H(+)</text>
        <dbReference type="Rhea" id="RHEA:11828"/>
        <dbReference type="Rhea" id="RHEA-COMP:10464"/>
        <dbReference type="Rhea" id="RHEA-COMP:17353"/>
        <dbReference type="ChEBI" id="CHEBI:15377"/>
        <dbReference type="ChEBI" id="CHEBI:15378"/>
        <dbReference type="ChEBI" id="CHEBI:83064"/>
        <dbReference type="ChEBI" id="CHEBI:173113"/>
        <dbReference type="EC" id="3.1.4.58"/>
    </reaction>
</comment>
<evidence type="ECO:0000256" key="2">
    <source>
        <dbReference type="HAMAP-Rule" id="MF_01940"/>
    </source>
</evidence>
<feature type="active site" description="Proton donor" evidence="2">
    <location>
        <position position="42"/>
    </location>
</feature>
<accession>A0ABT0M7P5</accession>
<reference evidence="3 4" key="1">
    <citation type="submission" date="2022-05" db="EMBL/GenBank/DDBJ databases">
        <title>Sporolactobacillus sp nov CPB3-1, isolated from tree bark (Mangifera indica L.).</title>
        <authorList>
            <person name="Phuengjayaem S."/>
            <person name="Tanasupawat S."/>
        </authorList>
    </citation>
    <scope>NUCLEOTIDE SEQUENCE [LARGE SCALE GENOMIC DNA]</scope>
    <source>
        <strain evidence="3 4">CPB3-1</strain>
    </source>
</reference>
<feature type="short sequence motif" description="HXTX 2" evidence="2">
    <location>
        <begin position="128"/>
        <end position="131"/>
    </location>
</feature>
<keyword evidence="1 2" id="KW-0378">Hydrolase</keyword>
<dbReference type="Gene3D" id="3.90.1140.10">
    <property type="entry name" value="Cyclic phosphodiesterase"/>
    <property type="match status" value="1"/>
</dbReference>
<feature type="active site" description="Proton acceptor" evidence="2">
    <location>
        <position position="128"/>
    </location>
</feature>
<evidence type="ECO:0000313" key="3">
    <source>
        <dbReference type="EMBL" id="MCL1630653.1"/>
    </source>
</evidence>
<dbReference type="PANTHER" id="PTHR35561">
    <property type="entry name" value="RNA 2',3'-CYCLIC PHOSPHODIESTERASE"/>
    <property type="match status" value="1"/>
</dbReference>
<dbReference type="HAMAP" id="MF_01940">
    <property type="entry name" value="RNA_CPDase"/>
    <property type="match status" value="1"/>
</dbReference>
<comment type="similarity">
    <text evidence="2">Belongs to the 2H phosphoesterase superfamily. ThpR family.</text>
</comment>